<protein>
    <recommendedName>
        <fullName evidence="11">C2H2-type domain-containing protein</fullName>
    </recommendedName>
</protein>
<keyword evidence="2" id="KW-0677">Repeat</keyword>
<feature type="domain" description="C2H2-type" evidence="11">
    <location>
        <begin position="507"/>
        <end position="535"/>
    </location>
</feature>
<keyword evidence="1" id="KW-0479">Metal-binding</keyword>
<keyword evidence="4" id="KW-0862">Zinc</keyword>
<dbReference type="PROSITE" id="PS50157">
    <property type="entry name" value="ZINC_FINGER_C2H2_2"/>
    <property type="match status" value="10"/>
</dbReference>
<feature type="compositionally biased region" description="Low complexity" evidence="10">
    <location>
        <begin position="278"/>
        <end position="288"/>
    </location>
</feature>
<keyword evidence="7" id="KW-0675">Receptor</keyword>
<dbReference type="SMART" id="SM00355">
    <property type="entry name" value="ZnF_C2H2"/>
    <property type="match status" value="10"/>
</dbReference>
<sequence length="870" mass="99988">MNLIQVLPFTLSTVHPCHWPWLDTQHRCPCRPSPSVNSTNSAATAASPRRDNDDDNASEDSIDVTNEEPLTPQPQQPRSNHHQLQVVPAIYSPPSVETVYETSARLLFMAVKWAKNLPSFASLPFRDQVILLEEALVGAVPSQRRAVVPAPRVVAPVQRRRALGPHDATAAATDDVAPSSALGPAAARRRAAPAAAAAAVEQVESSGGLRRALPARHPPSLQVRDGRSGRVRLHEGHHTVPTGDPRFEGLQSDRESAGPGAGDARPAHAQPAAEQSGALRPTAAAAAAAEERARGPRGAHLLSAHDRQHPHGEGALRHVQKLAVISPSPRFDAAQIVSRIAPGESQRLHRSKTYGFPSRNFKSLETTLTFDDLLRLCFVFMWNLRERLYPNDLWQMSHSKGLLRLCTALMEHDGLISDDKQNVCDIYHEAFKLESHRDTIHNDPEDYACDKCEKKFEFRSHLSRHQISEHKGRKDYPCDRCENKFEEKSSLSTHQKLVHKHEDREDFTCNKCEKKFENKSTLLKHRKIFHEVFKDYLCEKCAKRFGNKQSLLLHIKTVHDGHKDFAVRVLKDYLCDDCGKKFRVQSKLIMHQKIVHEGRKDNACDQCEKKFGQKSDLVKHKTAVHEGRKDYLCDKCEKKFGLKFNLLKHQRTVHEGRKDFACDKCEKKFGERGTLIKHQMIVHEGRKDYKCDKCEKKFGERGTLIKHQMIVHEGSKDYECDKCEKNFTQKPNLHRHQREVHEGRKDYACDKLHEAASLPSHLPRSFPRHTSRIEYTYSIYRVRQKSKKKDELYNFKRMKEAYNRKMAINEENANTWIYEQLKDLVRWHQICIDYMHLQRMINPYRYLRIRARLDTILFYVYSMRIKKAFK</sequence>
<feature type="region of interest" description="Disordered" evidence="10">
    <location>
        <begin position="205"/>
        <end position="296"/>
    </location>
</feature>
<dbReference type="SUPFAM" id="SSF57667">
    <property type="entry name" value="beta-beta-alpha zinc fingers"/>
    <property type="match status" value="6"/>
</dbReference>
<evidence type="ECO:0000256" key="7">
    <source>
        <dbReference type="ARBA" id="ARBA00023170"/>
    </source>
</evidence>
<feature type="compositionally biased region" description="Low complexity" evidence="10">
    <location>
        <begin position="167"/>
        <end position="177"/>
    </location>
</feature>
<feature type="domain" description="C2H2-type" evidence="11">
    <location>
        <begin position="689"/>
        <end position="717"/>
    </location>
</feature>
<feature type="domain" description="C2H2-type" evidence="11">
    <location>
        <begin position="602"/>
        <end position="630"/>
    </location>
</feature>
<feature type="domain" description="C2H2-type" evidence="11">
    <location>
        <begin position="660"/>
        <end position="688"/>
    </location>
</feature>
<feature type="domain" description="C2H2-type" evidence="11">
    <location>
        <begin position="536"/>
        <end position="564"/>
    </location>
</feature>
<dbReference type="GO" id="GO:0008270">
    <property type="term" value="F:zinc ion binding"/>
    <property type="evidence" value="ECO:0007669"/>
    <property type="project" value="UniProtKB-KW"/>
</dbReference>
<feature type="compositionally biased region" description="Low complexity" evidence="10">
    <location>
        <begin position="33"/>
        <end position="47"/>
    </location>
</feature>
<evidence type="ECO:0000256" key="3">
    <source>
        <dbReference type="ARBA" id="ARBA00022771"/>
    </source>
</evidence>
<dbReference type="Pfam" id="PF00096">
    <property type="entry name" value="zf-C2H2"/>
    <property type="match status" value="6"/>
</dbReference>
<organism evidence="12 13">
    <name type="scientific">Trichogramma brassicae</name>
    <dbReference type="NCBI Taxonomy" id="86971"/>
    <lineage>
        <taxon>Eukaryota</taxon>
        <taxon>Metazoa</taxon>
        <taxon>Ecdysozoa</taxon>
        <taxon>Arthropoda</taxon>
        <taxon>Hexapoda</taxon>
        <taxon>Insecta</taxon>
        <taxon>Pterygota</taxon>
        <taxon>Neoptera</taxon>
        <taxon>Endopterygota</taxon>
        <taxon>Hymenoptera</taxon>
        <taxon>Apocrita</taxon>
        <taxon>Proctotrupomorpha</taxon>
        <taxon>Chalcidoidea</taxon>
        <taxon>Trichogrammatidae</taxon>
        <taxon>Trichogramma</taxon>
    </lineage>
</organism>
<dbReference type="SUPFAM" id="SSF48508">
    <property type="entry name" value="Nuclear receptor ligand-binding domain"/>
    <property type="match status" value="1"/>
</dbReference>
<dbReference type="InterPro" id="IPR035500">
    <property type="entry name" value="NHR-like_dom_sf"/>
</dbReference>
<feature type="domain" description="C2H2-type" evidence="11">
    <location>
        <begin position="573"/>
        <end position="601"/>
    </location>
</feature>
<dbReference type="InterPro" id="IPR050826">
    <property type="entry name" value="Krueppel_C2H2_ZnFinger"/>
</dbReference>
<feature type="compositionally biased region" description="Basic and acidic residues" evidence="10">
    <location>
        <begin position="224"/>
        <end position="238"/>
    </location>
</feature>
<keyword evidence="13" id="KW-1185">Reference proteome</keyword>
<evidence type="ECO:0000256" key="5">
    <source>
        <dbReference type="ARBA" id="ARBA00023015"/>
    </source>
</evidence>
<name>A0A6H5IJG1_9HYME</name>
<keyword evidence="5" id="KW-0805">Transcription regulation</keyword>
<dbReference type="EMBL" id="CADCXV010000847">
    <property type="protein sequence ID" value="CAB0037270.1"/>
    <property type="molecule type" value="Genomic_DNA"/>
</dbReference>
<dbReference type="PANTHER" id="PTHR24377">
    <property type="entry name" value="IP01015P-RELATED"/>
    <property type="match status" value="1"/>
</dbReference>
<evidence type="ECO:0000256" key="10">
    <source>
        <dbReference type="SAM" id="MobiDB-lite"/>
    </source>
</evidence>
<evidence type="ECO:0000313" key="13">
    <source>
        <dbReference type="Proteomes" id="UP000479190"/>
    </source>
</evidence>
<dbReference type="PROSITE" id="PS00028">
    <property type="entry name" value="ZINC_FINGER_C2H2_1"/>
    <property type="match status" value="10"/>
</dbReference>
<feature type="domain" description="C2H2-type" evidence="11">
    <location>
        <begin position="631"/>
        <end position="659"/>
    </location>
</feature>
<evidence type="ECO:0000313" key="12">
    <source>
        <dbReference type="EMBL" id="CAB0037270.1"/>
    </source>
</evidence>
<keyword evidence="8" id="KW-0539">Nucleus</keyword>
<feature type="compositionally biased region" description="Acidic residues" evidence="10">
    <location>
        <begin position="53"/>
        <end position="66"/>
    </location>
</feature>
<gene>
    <name evidence="12" type="ORF">TBRA_LOCUS9106</name>
</gene>
<dbReference type="Proteomes" id="UP000479190">
    <property type="component" value="Unassembled WGS sequence"/>
</dbReference>
<accession>A0A6H5IJG1</accession>
<keyword evidence="3 9" id="KW-0863">Zinc-finger</keyword>
<evidence type="ECO:0000256" key="9">
    <source>
        <dbReference type="PROSITE-ProRule" id="PRU00042"/>
    </source>
</evidence>
<dbReference type="AlphaFoldDB" id="A0A6H5IJG1"/>
<feature type="domain" description="C2H2-type" evidence="11">
    <location>
        <begin position="447"/>
        <end position="475"/>
    </location>
</feature>
<evidence type="ECO:0000256" key="8">
    <source>
        <dbReference type="ARBA" id="ARBA00023242"/>
    </source>
</evidence>
<feature type="domain" description="C2H2-type" evidence="11">
    <location>
        <begin position="476"/>
        <end position="504"/>
    </location>
</feature>
<evidence type="ECO:0000259" key="11">
    <source>
        <dbReference type="PROSITE" id="PS50157"/>
    </source>
</evidence>
<keyword evidence="6" id="KW-0804">Transcription</keyword>
<feature type="domain" description="C2H2-type" evidence="11">
    <location>
        <begin position="718"/>
        <end position="746"/>
    </location>
</feature>
<dbReference type="InterPro" id="IPR036236">
    <property type="entry name" value="Znf_C2H2_sf"/>
</dbReference>
<feature type="region of interest" description="Disordered" evidence="10">
    <location>
        <begin position="164"/>
        <end position="188"/>
    </location>
</feature>
<feature type="compositionally biased region" description="Basic and acidic residues" evidence="10">
    <location>
        <begin position="245"/>
        <end position="256"/>
    </location>
</feature>
<evidence type="ECO:0000256" key="1">
    <source>
        <dbReference type="ARBA" id="ARBA00022723"/>
    </source>
</evidence>
<dbReference type="Gene3D" id="3.30.160.60">
    <property type="entry name" value="Classic Zinc Finger"/>
    <property type="match status" value="8"/>
</dbReference>
<reference evidence="12 13" key="1">
    <citation type="submission" date="2020-02" db="EMBL/GenBank/DDBJ databases">
        <authorList>
            <person name="Ferguson B K."/>
        </authorList>
    </citation>
    <scope>NUCLEOTIDE SEQUENCE [LARGE SCALE GENOMIC DNA]</scope>
</reference>
<dbReference type="InterPro" id="IPR013087">
    <property type="entry name" value="Znf_C2H2_type"/>
</dbReference>
<dbReference type="OrthoDB" id="6077919at2759"/>
<proteinExistence type="predicted"/>
<evidence type="ECO:0000256" key="6">
    <source>
        <dbReference type="ARBA" id="ARBA00023163"/>
    </source>
</evidence>
<evidence type="ECO:0000256" key="2">
    <source>
        <dbReference type="ARBA" id="ARBA00022737"/>
    </source>
</evidence>
<dbReference type="Gene3D" id="1.10.565.10">
    <property type="entry name" value="Retinoid X Receptor"/>
    <property type="match status" value="1"/>
</dbReference>
<dbReference type="InterPro" id="IPR001723">
    <property type="entry name" value="Nuclear_hrmn_rcpt"/>
</dbReference>
<evidence type="ECO:0000256" key="4">
    <source>
        <dbReference type="ARBA" id="ARBA00022833"/>
    </source>
</evidence>
<dbReference type="PRINTS" id="PR00398">
    <property type="entry name" value="STRDHORMONER"/>
</dbReference>
<feature type="region of interest" description="Disordered" evidence="10">
    <location>
        <begin position="31"/>
        <end position="82"/>
    </location>
</feature>
<dbReference type="FunFam" id="3.30.160.60:FF:000100">
    <property type="entry name" value="Zinc finger 45-like"/>
    <property type="match status" value="1"/>
</dbReference>